<reference evidence="2 3" key="1">
    <citation type="submission" date="2021-05" db="EMBL/GenBank/DDBJ databases">
        <title>Roseococcus sp. XZZS9, whole genome shotgun sequencing project.</title>
        <authorList>
            <person name="Zhao G."/>
            <person name="Shen L."/>
        </authorList>
    </citation>
    <scope>NUCLEOTIDE SEQUENCE [LARGE SCALE GENOMIC DNA]</scope>
    <source>
        <strain evidence="2 3">XZZS9</strain>
    </source>
</reference>
<protein>
    <submittedName>
        <fullName evidence="2">Nuclear transport factor 2 family protein</fullName>
    </submittedName>
</protein>
<dbReference type="InterPro" id="IPR037401">
    <property type="entry name" value="SnoaL-like"/>
</dbReference>
<dbReference type="Pfam" id="PF12680">
    <property type="entry name" value="SnoaL_2"/>
    <property type="match status" value="1"/>
</dbReference>
<dbReference type="SUPFAM" id="SSF54427">
    <property type="entry name" value="NTF2-like"/>
    <property type="match status" value="1"/>
</dbReference>
<evidence type="ECO:0000313" key="3">
    <source>
        <dbReference type="Proteomes" id="UP000766336"/>
    </source>
</evidence>
<evidence type="ECO:0000259" key="1">
    <source>
        <dbReference type="Pfam" id="PF12680"/>
    </source>
</evidence>
<evidence type="ECO:0000313" key="2">
    <source>
        <dbReference type="EMBL" id="MBS7813295.1"/>
    </source>
</evidence>
<dbReference type="InterPro" id="IPR032710">
    <property type="entry name" value="NTF2-like_dom_sf"/>
</dbReference>
<dbReference type="Gene3D" id="3.10.450.50">
    <property type="match status" value="1"/>
</dbReference>
<dbReference type="RefSeq" id="WP_213671984.1">
    <property type="nucleotide sequence ID" value="NZ_JAHCDA010000004.1"/>
</dbReference>
<sequence>MTKTAAIPVTEILASLGKSFAAHDAAGIAAHFAPDGVFINAVGPLKGDTYTGPEEVKGYFEKVFAEAPDAAWKPRSPALVIGDDQAVTQWHRSATGTDGKKSEWYGVDVYAFRDGKITKKDTYIKNVTA</sequence>
<proteinExistence type="predicted"/>
<gene>
    <name evidence="2" type="ORF">KHU32_20300</name>
</gene>
<feature type="domain" description="SnoaL-like" evidence="1">
    <location>
        <begin position="20"/>
        <end position="118"/>
    </location>
</feature>
<keyword evidence="3" id="KW-1185">Reference proteome</keyword>
<dbReference type="EMBL" id="JAHCDA010000004">
    <property type="protein sequence ID" value="MBS7813295.1"/>
    <property type="molecule type" value="Genomic_DNA"/>
</dbReference>
<organism evidence="2 3">
    <name type="scientific">Roseococcus pinisoli</name>
    <dbReference type="NCBI Taxonomy" id="2835040"/>
    <lineage>
        <taxon>Bacteria</taxon>
        <taxon>Pseudomonadati</taxon>
        <taxon>Pseudomonadota</taxon>
        <taxon>Alphaproteobacteria</taxon>
        <taxon>Acetobacterales</taxon>
        <taxon>Roseomonadaceae</taxon>
        <taxon>Roseococcus</taxon>
    </lineage>
</organism>
<name>A0ABS5QHW8_9PROT</name>
<accession>A0ABS5QHW8</accession>
<comment type="caution">
    <text evidence="2">The sequence shown here is derived from an EMBL/GenBank/DDBJ whole genome shotgun (WGS) entry which is preliminary data.</text>
</comment>
<dbReference type="Proteomes" id="UP000766336">
    <property type="component" value="Unassembled WGS sequence"/>
</dbReference>